<evidence type="ECO:0000313" key="2">
    <source>
        <dbReference type="Proteomes" id="UP001280121"/>
    </source>
</evidence>
<dbReference type="Proteomes" id="UP001280121">
    <property type="component" value="Unassembled WGS sequence"/>
</dbReference>
<dbReference type="PANTHER" id="PTHR35281:SF2">
    <property type="entry name" value="BNAA02G34170D PROTEIN"/>
    <property type="match status" value="1"/>
</dbReference>
<dbReference type="EMBL" id="JANJYI010000001">
    <property type="protein sequence ID" value="KAK2662905.1"/>
    <property type="molecule type" value="Genomic_DNA"/>
</dbReference>
<dbReference type="AlphaFoldDB" id="A0AAE0CTE6"/>
<accession>A0AAE0CTE6</accession>
<name>A0AAE0CTE6_9ROSI</name>
<organism evidence="1 2">
    <name type="scientific">Dipteronia dyeriana</name>
    <dbReference type="NCBI Taxonomy" id="168575"/>
    <lineage>
        <taxon>Eukaryota</taxon>
        <taxon>Viridiplantae</taxon>
        <taxon>Streptophyta</taxon>
        <taxon>Embryophyta</taxon>
        <taxon>Tracheophyta</taxon>
        <taxon>Spermatophyta</taxon>
        <taxon>Magnoliopsida</taxon>
        <taxon>eudicotyledons</taxon>
        <taxon>Gunneridae</taxon>
        <taxon>Pentapetalae</taxon>
        <taxon>rosids</taxon>
        <taxon>malvids</taxon>
        <taxon>Sapindales</taxon>
        <taxon>Sapindaceae</taxon>
        <taxon>Hippocastanoideae</taxon>
        <taxon>Acereae</taxon>
        <taxon>Dipteronia</taxon>
    </lineage>
</organism>
<sequence>MVSQAAGQTRFRELKYENGIAGKPTIIVKVVACFKPMEDCQISAPAILR</sequence>
<dbReference type="PANTHER" id="PTHR35281">
    <property type="entry name" value="BNAA02G34170D PROTEIN"/>
    <property type="match status" value="1"/>
</dbReference>
<evidence type="ECO:0000313" key="1">
    <source>
        <dbReference type="EMBL" id="KAK2662905.1"/>
    </source>
</evidence>
<protein>
    <submittedName>
        <fullName evidence="1">Uncharacterized protein</fullName>
    </submittedName>
</protein>
<keyword evidence="2" id="KW-1185">Reference proteome</keyword>
<reference evidence="1" key="1">
    <citation type="journal article" date="2023" name="Plant J.">
        <title>Genome sequences and population genomics provide insights into the demographic history, inbreeding, and mutation load of two 'living fossil' tree species of Dipteronia.</title>
        <authorList>
            <person name="Feng Y."/>
            <person name="Comes H.P."/>
            <person name="Chen J."/>
            <person name="Zhu S."/>
            <person name="Lu R."/>
            <person name="Zhang X."/>
            <person name="Li P."/>
            <person name="Qiu J."/>
            <person name="Olsen K.M."/>
            <person name="Qiu Y."/>
        </authorList>
    </citation>
    <scope>NUCLEOTIDE SEQUENCE</scope>
    <source>
        <strain evidence="1">KIB01</strain>
    </source>
</reference>
<comment type="caution">
    <text evidence="1">The sequence shown here is derived from an EMBL/GenBank/DDBJ whole genome shotgun (WGS) entry which is preliminary data.</text>
</comment>
<gene>
    <name evidence="1" type="ORF">Ddye_001479</name>
</gene>
<proteinExistence type="predicted"/>